<protein>
    <submittedName>
        <fullName evidence="2">Uncharacterized protein</fullName>
    </submittedName>
</protein>
<feature type="compositionally biased region" description="Basic and acidic residues" evidence="1">
    <location>
        <begin position="325"/>
        <end position="334"/>
    </location>
</feature>
<proteinExistence type="predicted"/>
<comment type="caution">
    <text evidence="2">The sequence shown here is derived from an EMBL/GenBank/DDBJ whole genome shotgun (WGS) entry which is preliminary data.</text>
</comment>
<feature type="region of interest" description="Disordered" evidence="1">
    <location>
        <begin position="286"/>
        <end position="308"/>
    </location>
</feature>
<evidence type="ECO:0000313" key="3">
    <source>
        <dbReference type="Proteomes" id="UP001057375"/>
    </source>
</evidence>
<dbReference type="Proteomes" id="UP001057375">
    <property type="component" value="Unassembled WGS sequence"/>
</dbReference>
<reference evidence="2" key="1">
    <citation type="submission" date="2022-03" db="EMBL/GenBank/DDBJ databases">
        <title>Draft genome sequence of Aduncisulcus paluster, a free-living microaerophilic Fornicata.</title>
        <authorList>
            <person name="Yuyama I."/>
            <person name="Kume K."/>
            <person name="Tamura T."/>
            <person name="Inagaki Y."/>
            <person name="Hashimoto T."/>
        </authorList>
    </citation>
    <scope>NUCLEOTIDE SEQUENCE</scope>
    <source>
        <strain evidence="2">NY0171</strain>
    </source>
</reference>
<sequence length="735" mass="84425">MKLDEKYVKIANEWIKKAKLFIEAEIKTLGPSTHSPSYIANPDSKVSSLQKFANWYGVHRKIESNNSILIISKLPKDITKVKDSSDSLFSYIEKILEYAAFIPFRQMHFVFNGDFDPRFLFIAAYCLSQSTKTLYDPEMGDTSIEASLSISHTRSKIMNSSISRMNELYDGCRDLTFDKSLAIALCILRDCDDSSSPTSYNFNLQDVKLSLSEIKVLFDFFNDSYDTQATDYDDYKTEEDEDLSYSDEGERDEYCEKESPSFVGHCNVPIAKPTRFPDKCLEDLGEEKKDEDEGSVESSSGSQFQERECDHRDVLSFHSSIEADHGASCDDHATRSGPPSEHQSERGDDNHDVLNLSHDLECDHPPFEHQSERGDDSHPVMNVFNSIDISCNSTLTTSSDSKYKDDIVVYMCLIINTMKDVKSFNISECGFNSFACLLFRLSCMPKLALHLEKNDCRDLDIIPPFVEQFTRLKMFDWTKKKPKVREKYEKKQNEELEGKLKDLKSEMAHDLPSSTITFKYVVNCFEECKSTYDPKKTPKKNGKASEKSKGIIKKLDKFHIVDLFEDYPRLANLNKAKVSAELFCSCSNIPQIFFLPDSRSFDFIPIYQTYECYFLLSALVESICSYRKRHSKDLDSKDGSVHRDYALSFKYFCSDSLHPLDVYLLSMICILAEETLCSNLKIHFIHSSEEKSFCHNYEEILANMIKSKTIIFQRRQRRTEGAGVPGYSVFLDEPR</sequence>
<dbReference type="EMBL" id="BQXS01011005">
    <property type="protein sequence ID" value="GKT35522.1"/>
    <property type="molecule type" value="Genomic_DNA"/>
</dbReference>
<keyword evidence="3" id="KW-1185">Reference proteome</keyword>
<feature type="region of interest" description="Disordered" evidence="1">
    <location>
        <begin position="325"/>
        <end position="355"/>
    </location>
</feature>
<organism evidence="2 3">
    <name type="scientific">Aduncisulcus paluster</name>
    <dbReference type="NCBI Taxonomy" id="2918883"/>
    <lineage>
        <taxon>Eukaryota</taxon>
        <taxon>Metamonada</taxon>
        <taxon>Carpediemonas-like organisms</taxon>
        <taxon>Aduncisulcus</taxon>
    </lineage>
</organism>
<feature type="region of interest" description="Disordered" evidence="1">
    <location>
        <begin position="231"/>
        <end position="251"/>
    </location>
</feature>
<accession>A0ABQ5KST8</accession>
<feature type="compositionally biased region" description="Acidic residues" evidence="1">
    <location>
        <begin position="236"/>
        <end position="251"/>
    </location>
</feature>
<name>A0ABQ5KST8_9EUKA</name>
<evidence type="ECO:0000256" key="1">
    <source>
        <dbReference type="SAM" id="MobiDB-lite"/>
    </source>
</evidence>
<evidence type="ECO:0000313" key="2">
    <source>
        <dbReference type="EMBL" id="GKT35522.1"/>
    </source>
</evidence>
<gene>
    <name evidence="2" type="ORF">ADUPG1_008668</name>
</gene>
<feature type="compositionally biased region" description="Basic and acidic residues" evidence="1">
    <location>
        <begin position="342"/>
        <end position="355"/>
    </location>
</feature>